<dbReference type="EMBL" id="JAVXUP010000409">
    <property type="protein sequence ID" value="KAK3028651.1"/>
    <property type="molecule type" value="Genomic_DNA"/>
</dbReference>
<organism evidence="1 2">
    <name type="scientific">Escallonia herrerae</name>
    <dbReference type="NCBI Taxonomy" id="1293975"/>
    <lineage>
        <taxon>Eukaryota</taxon>
        <taxon>Viridiplantae</taxon>
        <taxon>Streptophyta</taxon>
        <taxon>Embryophyta</taxon>
        <taxon>Tracheophyta</taxon>
        <taxon>Spermatophyta</taxon>
        <taxon>Magnoliopsida</taxon>
        <taxon>eudicotyledons</taxon>
        <taxon>Gunneridae</taxon>
        <taxon>Pentapetalae</taxon>
        <taxon>asterids</taxon>
        <taxon>campanulids</taxon>
        <taxon>Escalloniales</taxon>
        <taxon>Escalloniaceae</taxon>
        <taxon>Escallonia</taxon>
    </lineage>
</organism>
<keyword evidence="2" id="KW-1185">Reference proteome</keyword>
<evidence type="ECO:0000313" key="2">
    <source>
        <dbReference type="Proteomes" id="UP001188597"/>
    </source>
</evidence>
<reference evidence="1" key="1">
    <citation type="submission" date="2022-12" db="EMBL/GenBank/DDBJ databases">
        <title>Draft genome assemblies for two species of Escallonia (Escalloniales).</title>
        <authorList>
            <person name="Chanderbali A."/>
            <person name="Dervinis C."/>
            <person name="Anghel I."/>
            <person name="Soltis D."/>
            <person name="Soltis P."/>
            <person name="Zapata F."/>
        </authorList>
    </citation>
    <scope>NUCLEOTIDE SEQUENCE</scope>
    <source>
        <strain evidence="1">UCBG64.0493</strain>
        <tissue evidence="1">Leaf</tissue>
    </source>
</reference>
<sequence length="201" mass="22872">MVDAIVSFAVQQLGEFAIQKVASRQGVSEDVEWLRDELSFTLEIERVGAPKGRFMDYVRTCACICIKEAKVYGIGKEIGLLRKRVLDIRSRRELYGITNLGSLAEGTSSGLNNRLVMGPLRRATPYTDERVVGFEDVMRTLMAELLKEDPCRRVVSVYGVQNPRSPSEHHKIIRGGCNKEELEMLDRMNEADLERYLQEFL</sequence>
<protein>
    <submittedName>
        <fullName evidence="1">Uncharacterized protein</fullName>
    </submittedName>
</protein>
<gene>
    <name evidence="1" type="ORF">RJ639_037831</name>
</gene>
<dbReference type="AlphaFoldDB" id="A0AA89BDJ7"/>
<dbReference type="Proteomes" id="UP001188597">
    <property type="component" value="Unassembled WGS sequence"/>
</dbReference>
<accession>A0AA89BDJ7</accession>
<name>A0AA89BDJ7_9ASTE</name>
<evidence type="ECO:0000313" key="1">
    <source>
        <dbReference type="EMBL" id="KAK3028651.1"/>
    </source>
</evidence>
<comment type="caution">
    <text evidence="1">The sequence shown here is derived from an EMBL/GenBank/DDBJ whole genome shotgun (WGS) entry which is preliminary data.</text>
</comment>
<proteinExistence type="predicted"/>